<feature type="domain" description="FAD-binding FR-type" evidence="9">
    <location>
        <begin position="2"/>
        <end position="100"/>
    </location>
</feature>
<evidence type="ECO:0000256" key="5">
    <source>
        <dbReference type="ARBA" id="ARBA00023002"/>
    </source>
</evidence>
<evidence type="ECO:0000259" key="9">
    <source>
        <dbReference type="PROSITE" id="PS51384"/>
    </source>
</evidence>
<dbReference type="Pfam" id="PF00970">
    <property type="entry name" value="FAD_binding_6"/>
    <property type="match status" value="1"/>
</dbReference>
<dbReference type="GO" id="GO:0050660">
    <property type="term" value="F:flavin adenine dinucleotide binding"/>
    <property type="evidence" value="ECO:0007669"/>
    <property type="project" value="InterPro"/>
</dbReference>
<dbReference type="InterPro" id="IPR039261">
    <property type="entry name" value="FNR_nucleotide-bd"/>
</dbReference>
<dbReference type="Pfam" id="PF00175">
    <property type="entry name" value="NAD_binding_1"/>
    <property type="match status" value="1"/>
</dbReference>
<dbReference type="GO" id="GO:0051537">
    <property type="term" value="F:2 iron, 2 sulfur cluster binding"/>
    <property type="evidence" value="ECO:0007669"/>
    <property type="project" value="UniProtKB-KW"/>
</dbReference>
<evidence type="ECO:0000313" key="11">
    <source>
        <dbReference type="Proteomes" id="UP000178187"/>
    </source>
</evidence>
<evidence type="ECO:0000256" key="3">
    <source>
        <dbReference type="ARBA" id="ARBA00022723"/>
    </source>
</evidence>
<dbReference type="PRINTS" id="PR00371">
    <property type="entry name" value="FPNCR"/>
</dbReference>
<dbReference type="GO" id="GO:0006221">
    <property type="term" value="P:pyrimidine nucleotide biosynthetic process"/>
    <property type="evidence" value="ECO:0007669"/>
    <property type="project" value="InterPro"/>
</dbReference>
<evidence type="ECO:0000256" key="7">
    <source>
        <dbReference type="ARBA" id="ARBA00023014"/>
    </source>
</evidence>
<dbReference type="Proteomes" id="UP000178187">
    <property type="component" value="Unassembled WGS sequence"/>
</dbReference>
<gene>
    <name evidence="10" type="ORF">A3G33_05060</name>
</gene>
<dbReference type="SUPFAM" id="SSF52343">
    <property type="entry name" value="Ferredoxin reductase-like, C-terminal NADP-linked domain"/>
    <property type="match status" value="1"/>
</dbReference>
<name>A0A1G1KX56_9BACT</name>
<evidence type="ECO:0000256" key="2">
    <source>
        <dbReference type="ARBA" id="ARBA00022714"/>
    </source>
</evidence>
<dbReference type="PRINTS" id="PR00410">
    <property type="entry name" value="PHEHYDRXLASE"/>
</dbReference>
<organism evidence="10 11">
    <name type="scientific">Candidatus Danuiimicrobium aquiferis</name>
    <dbReference type="NCBI Taxonomy" id="1801832"/>
    <lineage>
        <taxon>Bacteria</taxon>
        <taxon>Pseudomonadati</taxon>
        <taxon>Candidatus Omnitrophota</taxon>
        <taxon>Candidatus Danuiimicrobium</taxon>
    </lineage>
</organism>
<proteinExistence type="predicted"/>
<dbReference type="SUPFAM" id="SSF63380">
    <property type="entry name" value="Riboflavin synthase domain-like"/>
    <property type="match status" value="1"/>
</dbReference>
<dbReference type="PANTHER" id="PTHR47354">
    <property type="entry name" value="NADH OXIDOREDUCTASE HCR"/>
    <property type="match status" value="1"/>
</dbReference>
<dbReference type="GO" id="GO:0016491">
    <property type="term" value="F:oxidoreductase activity"/>
    <property type="evidence" value="ECO:0007669"/>
    <property type="project" value="UniProtKB-KW"/>
</dbReference>
<dbReference type="EMBL" id="MHFR01000041">
    <property type="protein sequence ID" value="OGW97526.1"/>
    <property type="molecule type" value="Genomic_DNA"/>
</dbReference>
<accession>A0A1G1KX56</accession>
<dbReference type="PROSITE" id="PS51384">
    <property type="entry name" value="FAD_FR"/>
    <property type="match status" value="1"/>
</dbReference>
<dbReference type="InterPro" id="IPR001433">
    <property type="entry name" value="OxRdtase_FAD/NAD-bd"/>
</dbReference>
<dbReference type="InterPro" id="IPR017927">
    <property type="entry name" value="FAD-bd_FR_type"/>
</dbReference>
<keyword evidence="2" id="KW-0001">2Fe-2S</keyword>
<protein>
    <recommendedName>
        <fullName evidence="9">FAD-binding FR-type domain-containing protein</fullName>
    </recommendedName>
</protein>
<dbReference type="AlphaFoldDB" id="A0A1G1KX56"/>
<evidence type="ECO:0000256" key="4">
    <source>
        <dbReference type="ARBA" id="ARBA00022827"/>
    </source>
</evidence>
<reference evidence="10 11" key="1">
    <citation type="journal article" date="2016" name="Nat. Commun.">
        <title>Thousands of microbial genomes shed light on interconnected biogeochemical processes in an aquifer system.</title>
        <authorList>
            <person name="Anantharaman K."/>
            <person name="Brown C.T."/>
            <person name="Hug L.A."/>
            <person name="Sharon I."/>
            <person name="Castelle C.J."/>
            <person name="Probst A.J."/>
            <person name="Thomas B.C."/>
            <person name="Singh A."/>
            <person name="Wilkins M.J."/>
            <person name="Karaoz U."/>
            <person name="Brodie E.L."/>
            <person name="Williams K.H."/>
            <person name="Hubbard S.S."/>
            <person name="Banfield J.F."/>
        </authorList>
    </citation>
    <scope>NUCLEOTIDE SEQUENCE [LARGE SCALE GENOMIC DNA]</scope>
</reference>
<feature type="binding site" evidence="8">
    <location>
        <begin position="50"/>
        <end position="53"/>
    </location>
    <ligand>
        <name>FAD</name>
        <dbReference type="ChEBI" id="CHEBI:57692"/>
    </ligand>
</feature>
<dbReference type="PANTHER" id="PTHR47354:SF6">
    <property type="entry name" value="NADH OXIDOREDUCTASE HCR"/>
    <property type="match status" value="1"/>
</dbReference>
<dbReference type="InterPro" id="IPR050415">
    <property type="entry name" value="MRET"/>
</dbReference>
<dbReference type="PIRSF" id="PIRSF006816">
    <property type="entry name" value="Cyc3_hyd_g"/>
    <property type="match status" value="1"/>
</dbReference>
<dbReference type="InterPro" id="IPR001709">
    <property type="entry name" value="Flavoprot_Pyr_Nucl_cyt_Rdtase"/>
</dbReference>
<evidence type="ECO:0000256" key="6">
    <source>
        <dbReference type="ARBA" id="ARBA00023004"/>
    </source>
</evidence>
<keyword evidence="7" id="KW-0411">Iron-sulfur</keyword>
<keyword evidence="1 8" id="KW-0285">Flavoprotein</keyword>
<evidence type="ECO:0000256" key="1">
    <source>
        <dbReference type="ARBA" id="ARBA00022630"/>
    </source>
</evidence>
<keyword evidence="3" id="KW-0479">Metal-binding</keyword>
<dbReference type="Gene3D" id="2.40.30.10">
    <property type="entry name" value="Translation factors"/>
    <property type="match status" value="1"/>
</dbReference>
<comment type="caution">
    <text evidence="10">The sequence shown here is derived from an EMBL/GenBank/DDBJ whole genome shotgun (WGS) entry which is preliminary data.</text>
</comment>
<dbReference type="InterPro" id="IPR012165">
    <property type="entry name" value="Cyt_c3_hydrogenase_gsu"/>
</dbReference>
<comment type="cofactor">
    <cofactor evidence="8">
        <name>FAD</name>
        <dbReference type="ChEBI" id="CHEBI:57692"/>
    </cofactor>
    <text evidence="8">Binds 1 FAD per subunit.</text>
</comment>
<keyword evidence="6" id="KW-0408">Iron</keyword>
<evidence type="ECO:0000256" key="8">
    <source>
        <dbReference type="PIRSR" id="PIRSR006816-1"/>
    </source>
</evidence>
<dbReference type="InterPro" id="IPR017938">
    <property type="entry name" value="Riboflavin_synthase-like_b-brl"/>
</dbReference>
<dbReference type="Gene3D" id="3.40.50.80">
    <property type="entry name" value="Nucleotide-binding domain of ferredoxin-NADP reductase (FNR) module"/>
    <property type="match status" value="1"/>
</dbReference>
<dbReference type="GO" id="GO:0046872">
    <property type="term" value="F:metal ion binding"/>
    <property type="evidence" value="ECO:0007669"/>
    <property type="project" value="UniProtKB-KW"/>
</dbReference>
<dbReference type="InterPro" id="IPR008333">
    <property type="entry name" value="Cbr1-like_FAD-bd_dom"/>
</dbReference>
<evidence type="ECO:0000313" key="10">
    <source>
        <dbReference type="EMBL" id="OGW97526.1"/>
    </source>
</evidence>
<keyword evidence="5" id="KW-0560">Oxidoreductase</keyword>
<keyword evidence="4 8" id="KW-0274">FAD</keyword>
<sequence length="234" mass="26459">MVKELDVKVSEVIERTAHVKSFRFLVTGEHDFKAGQWMLVNLNSDPELKRSLSISSSPTEPGYIEFTKKITQSDFSQKLSMLRTGDSISVKFPFGKFIYEDGFPKIVFLSGGIGITPVRSICQSIVDRKLSADVVLLYGNNSEADIAFRDDFDRMQVKYPNLRVVHILMCANANWTGRRGLIDAKVVKEEIPDYLERRFYTCGPPAMVQAMEAILLQELKVKKGSLIKESFSGY</sequence>